<dbReference type="AlphaFoldDB" id="A0AA35U0H9"/>
<dbReference type="InterPro" id="IPR010268">
    <property type="entry name" value="PaREP1"/>
</dbReference>
<keyword evidence="3" id="KW-1185">Reference proteome</keyword>
<accession>A0AA35U0H9</accession>
<comment type="caution">
    <text evidence="2">The sequence shown here is derived from an EMBL/GenBank/DDBJ whole genome shotgun (WGS) entry which is preliminary data.</text>
</comment>
<evidence type="ECO:0000313" key="3">
    <source>
        <dbReference type="Proteomes" id="UP001174909"/>
    </source>
</evidence>
<dbReference type="EMBL" id="CASHTH010004428">
    <property type="protein sequence ID" value="CAI8057257.1"/>
    <property type="molecule type" value="Genomic_DNA"/>
</dbReference>
<reference evidence="2" key="1">
    <citation type="submission" date="2023-03" db="EMBL/GenBank/DDBJ databases">
        <authorList>
            <person name="Steffen K."/>
            <person name="Cardenas P."/>
        </authorList>
    </citation>
    <scope>NUCLEOTIDE SEQUENCE</scope>
</reference>
<feature type="region of interest" description="Disordered" evidence="1">
    <location>
        <begin position="1"/>
        <end position="86"/>
    </location>
</feature>
<dbReference type="Proteomes" id="UP001174909">
    <property type="component" value="Unassembled WGS sequence"/>
</dbReference>
<feature type="compositionally biased region" description="Basic and acidic residues" evidence="1">
    <location>
        <begin position="65"/>
        <end position="74"/>
    </location>
</feature>
<gene>
    <name evidence="2" type="ORF">GBAR_LOCUS31210</name>
</gene>
<sequence length="206" mass="21575">MTAGPLDQRGDADGEERARGAHHQDVSGADAPDAGGLEDGGGPTDEQRGEDAPGKVGFGLIGDAENDRHAQHDPPDDDGGGLDAGADGQQVGGMLVRLVADVFVKLCGGQEILSEYKCDVIAVSIGIVCNDAREVHDQALERLRQGDIRDAAEKAWCATKRATDALILALTGEEPETTAMTTEGLLELASRIRDAETLVGTLFYPN</sequence>
<evidence type="ECO:0000256" key="1">
    <source>
        <dbReference type="SAM" id="MobiDB-lite"/>
    </source>
</evidence>
<organism evidence="2 3">
    <name type="scientific">Geodia barretti</name>
    <name type="common">Barrett's horny sponge</name>
    <dbReference type="NCBI Taxonomy" id="519541"/>
    <lineage>
        <taxon>Eukaryota</taxon>
        <taxon>Metazoa</taxon>
        <taxon>Porifera</taxon>
        <taxon>Demospongiae</taxon>
        <taxon>Heteroscleromorpha</taxon>
        <taxon>Tetractinellida</taxon>
        <taxon>Astrophorina</taxon>
        <taxon>Geodiidae</taxon>
        <taxon>Geodia</taxon>
    </lineage>
</organism>
<proteinExistence type="predicted"/>
<protein>
    <submittedName>
        <fullName evidence="2">Uncharacterized protein</fullName>
    </submittedName>
</protein>
<feature type="compositionally biased region" description="Basic and acidic residues" evidence="1">
    <location>
        <begin position="8"/>
        <end position="25"/>
    </location>
</feature>
<dbReference type="Pfam" id="PF05942">
    <property type="entry name" value="PaREP1"/>
    <property type="match status" value="1"/>
</dbReference>
<name>A0AA35U0H9_GEOBA</name>
<evidence type="ECO:0000313" key="2">
    <source>
        <dbReference type="EMBL" id="CAI8057257.1"/>
    </source>
</evidence>